<dbReference type="GO" id="GO:0008270">
    <property type="term" value="F:zinc ion binding"/>
    <property type="evidence" value="ECO:0007669"/>
    <property type="project" value="UniProtKB-KW"/>
</dbReference>
<feature type="domain" description="RING-CH-type" evidence="6">
    <location>
        <begin position="107"/>
        <end position="173"/>
    </location>
</feature>
<feature type="compositionally biased region" description="Basic and acidic residues" evidence="4">
    <location>
        <begin position="40"/>
        <end position="57"/>
    </location>
</feature>
<dbReference type="OrthoDB" id="1912066at2759"/>
<reference evidence="7" key="1">
    <citation type="submission" date="2020-02" db="EMBL/GenBank/DDBJ databases">
        <authorList>
            <person name="Scholz U."/>
            <person name="Mascher M."/>
            <person name="Fiebig A."/>
        </authorList>
    </citation>
    <scope>NUCLEOTIDE SEQUENCE</scope>
</reference>
<dbReference type="InterPro" id="IPR013083">
    <property type="entry name" value="Znf_RING/FYVE/PHD"/>
</dbReference>
<evidence type="ECO:0000256" key="3">
    <source>
        <dbReference type="ARBA" id="ARBA00022833"/>
    </source>
</evidence>
<dbReference type="EMBL" id="LR746266">
    <property type="protein sequence ID" value="CAA7392691.1"/>
    <property type="molecule type" value="Genomic_DNA"/>
</dbReference>
<evidence type="ECO:0000313" key="8">
    <source>
        <dbReference type="Proteomes" id="UP000663760"/>
    </source>
</evidence>
<dbReference type="Pfam" id="PF12906">
    <property type="entry name" value="RINGv"/>
    <property type="match status" value="1"/>
</dbReference>
<dbReference type="SMART" id="SM00744">
    <property type="entry name" value="RINGv"/>
    <property type="match status" value="1"/>
</dbReference>
<name>A0A7I8K5F5_SPIIN</name>
<organism evidence="7 8">
    <name type="scientific">Spirodela intermedia</name>
    <name type="common">Intermediate duckweed</name>
    <dbReference type="NCBI Taxonomy" id="51605"/>
    <lineage>
        <taxon>Eukaryota</taxon>
        <taxon>Viridiplantae</taxon>
        <taxon>Streptophyta</taxon>
        <taxon>Embryophyta</taxon>
        <taxon>Tracheophyta</taxon>
        <taxon>Spermatophyta</taxon>
        <taxon>Magnoliopsida</taxon>
        <taxon>Liliopsida</taxon>
        <taxon>Araceae</taxon>
        <taxon>Lemnoideae</taxon>
        <taxon>Spirodela</taxon>
    </lineage>
</organism>
<evidence type="ECO:0000256" key="2">
    <source>
        <dbReference type="ARBA" id="ARBA00022771"/>
    </source>
</evidence>
<evidence type="ECO:0000256" key="1">
    <source>
        <dbReference type="ARBA" id="ARBA00022723"/>
    </source>
</evidence>
<feature type="compositionally biased region" description="Basic and acidic residues" evidence="4">
    <location>
        <begin position="1"/>
        <end position="11"/>
    </location>
</feature>
<evidence type="ECO:0000313" key="7">
    <source>
        <dbReference type="EMBL" id="CAA7392691.1"/>
    </source>
</evidence>
<dbReference type="Gene3D" id="3.30.40.10">
    <property type="entry name" value="Zinc/RING finger domain, C3HC4 (zinc finger)"/>
    <property type="match status" value="1"/>
</dbReference>
<dbReference type="Proteomes" id="UP000663760">
    <property type="component" value="Chromosome 3"/>
</dbReference>
<keyword evidence="5" id="KW-1133">Transmembrane helix</keyword>
<keyword evidence="5" id="KW-0472">Membrane</keyword>
<gene>
    <name evidence="7" type="ORF">SI8410_03003557</name>
</gene>
<dbReference type="PANTHER" id="PTHR46214:SF30">
    <property type="entry name" value="OS01G0850200 PROTEIN"/>
    <property type="match status" value="1"/>
</dbReference>
<proteinExistence type="predicted"/>
<keyword evidence="5" id="KW-0812">Transmembrane</keyword>
<feature type="region of interest" description="Disordered" evidence="4">
    <location>
        <begin position="1"/>
        <end position="87"/>
    </location>
</feature>
<dbReference type="PROSITE" id="PS51292">
    <property type="entry name" value="ZF_RING_CH"/>
    <property type="match status" value="1"/>
</dbReference>
<protein>
    <recommendedName>
        <fullName evidence="6">RING-CH-type domain-containing protein</fullName>
    </recommendedName>
</protein>
<keyword evidence="8" id="KW-1185">Reference proteome</keyword>
<accession>A0A7I8K5F5</accession>
<dbReference type="InterPro" id="IPR011016">
    <property type="entry name" value="Znf_RING-CH"/>
</dbReference>
<keyword evidence="3" id="KW-0862">Zinc</keyword>
<dbReference type="SUPFAM" id="SSF57850">
    <property type="entry name" value="RING/U-box"/>
    <property type="match status" value="1"/>
</dbReference>
<evidence type="ECO:0000256" key="5">
    <source>
        <dbReference type="SAM" id="Phobius"/>
    </source>
</evidence>
<feature type="compositionally biased region" description="Low complexity" evidence="4">
    <location>
        <begin position="77"/>
        <end position="87"/>
    </location>
</feature>
<keyword evidence="2" id="KW-0863">Zinc-finger</keyword>
<evidence type="ECO:0000259" key="6">
    <source>
        <dbReference type="PROSITE" id="PS51292"/>
    </source>
</evidence>
<dbReference type="AlphaFoldDB" id="A0A7I8K5F5"/>
<dbReference type="CDD" id="cd16495">
    <property type="entry name" value="RING_CH-C4HC3_MARCH"/>
    <property type="match status" value="1"/>
</dbReference>
<feature type="transmembrane region" description="Helical" evidence="5">
    <location>
        <begin position="205"/>
        <end position="223"/>
    </location>
</feature>
<keyword evidence="1" id="KW-0479">Metal-binding</keyword>
<dbReference type="PANTHER" id="PTHR46214">
    <property type="entry name" value="ZINC FINGER, RING-CH-TYPE"/>
    <property type="match status" value="1"/>
</dbReference>
<sequence>MATKGGEKAHEEDIESGAGVRSSASPAAGKNDRSVGFSDADDRSRRSHGEASSRDDLQLSCGAPASAHEGSGGGGAPEPYRSSCVSDDSSSVEIIDLENGSPEKKIKAGKPDKDCRICHMKLVGGSPESGIPIELGCSCKGDLAAAHKECAETWFKIRGNRTCEICGAAARNVAGEFMEQGNETSDGSPPAPAAEQQRFWRGHRFVNFLLACMVFAFVISWLFHFNGPG</sequence>
<evidence type="ECO:0000256" key="4">
    <source>
        <dbReference type="SAM" id="MobiDB-lite"/>
    </source>
</evidence>